<feature type="domain" description="N-acetylmuramoyl-L-alanine amidase" evidence="13">
    <location>
        <begin position="17"/>
        <end position="166"/>
    </location>
</feature>
<evidence type="ECO:0000256" key="9">
    <source>
        <dbReference type="ARBA" id="ARBA00022833"/>
    </source>
</evidence>
<evidence type="ECO:0000259" key="13">
    <source>
        <dbReference type="SMART" id="SM00644"/>
    </source>
</evidence>
<evidence type="ECO:0000256" key="7">
    <source>
        <dbReference type="ARBA" id="ARBA00022723"/>
    </source>
</evidence>
<comment type="cofactor">
    <cofactor evidence="2">
        <name>Zn(2+)</name>
        <dbReference type="ChEBI" id="CHEBI:29105"/>
    </cofactor>
</comment>
<comment type="subcellular location">
    <subcellularLocation>
        <location evidence="3">Cytoplasm</location>
    </subcellularLocation>
</comment>
<dbReference type="SMART" id="SM00644">
    <property type="entry name" value="Ami_2"/>
    <property type="match status" value="1"/>
</dbReference>
<evidence type="ECO:0000256" key="6">
    <source>
        <dbReference type="ARBA" id="ARBA00022490"/>
    </source>
</evidence>
<dbReference type="InterPro" id="IPR036505">
    <property type="entry name" value="Amidase/PGRP_sf"/>
</dbReference>
<dbReference type="PANTHER" id="PTHR30417:SF4">
    <property type="entry name" value="1,6-ANHYDRO-N-ACETYLMURAMYL-L-ALANINE AMIDASE AMPD"/>
    <property type="match status" value="1"/>
</dbReference>
<keyword evidence="10" id="KW-0961">Cell wall biogenesis/degradation</keyword>
<keyword evidence="7" id="KW-0479">Metal-binding</keyword>
<evidence type="ECO:0000256" key="4">
    <source>
        <dbReference type="ARBA" id="ARBA00007553"/>
    </source>
</evidence>
<evidence type="ECO:0000256" key="3">
    <source>
        <dbReference type="ARBA" id="ARBA00004496"/>
    </source>
</evidence>
<dbReference type="RefSeq" id="WP_265895283.1">
    <property type="nucleotide sequence ID" value="NZ_JAPIVE010000001.1"/>
</dbReference>
<evidence type="ECO:0000256" key="5">
    <source>
        <dbReference type="ARBA" id="ARBA00011901"/>
    </source>
</evidence>
<dbReference type="AlphaFoldDB" id="A0AA42CT86"/>
<comment type="catalytic activity">
    <reaction evidence="1">
        <text>Hydrolyzes the link between N-acetylmuramoyl residues and L-amino acid residues in certain cell-wall glycopeptides.</text>
        <dbReference type="EC" id="3.5.1.28"/>
    </reaction>
</comment>
<protein>
    <recommendedName>
        <fullName evidence="11">1,6-anhydro-N-acetylmuramyl-L-alanine amidase AmpD</fullName>
        <ecNumber evidence="5">3.5.1.28</ecNumber>
    </recommendedName>
    <alternativeName>
        <fullName evidence="12">N-acetylmuramoyl-L-alanine amidase</fullName>
    </alternativeName>
</protein>
<dbReference type="GO" id="GO:0005737">
    <property type="term" value="C:cytoplasm"/>
    <property type="evidence" value="ECO:0007669"/>
    <property type="project" value="UniProtKB-SubCell"/>
</dbReference>
<organism evidence="14 15">
    <name type="scientific">Larsenimonas rhizosphaerae</name>
    <dbReference type="NCBI Taxonomy" id="2944682"/>
    <lineage>
        <taxon>Bacteria</taxon>
        <taxon>Pseudomonadati</taxon>
        <taxon>Pseudomonadota</taxon>
        <taxon>Gammaproteobacteria</taxon>
        <taxon>Oceanospirillales</taxon>
        <taxon>Halomonadaceae</taxon>
        <taxon>Larsenimonas</taxon>
    </lineage>
</organism>
<dbReference type="Gene3D" id="3.40.80.10">
    <property type="entry name" value="Peptidoglycan recognition protein-like"/>
    <property type="match status" value="1"/>
</dbReference>
<sequence length="185" mass="21206">MDIRDNHWLTDARHCRSPHQDARPAGEISAVVLHSISLPPGRFGSDDITDLFMGRLDSRRDPFFNQIAHLRVSAHCLIRRDGYIIQYVGFNQRAWHAGVSCWQGRQRLNDFTVGVELEGDARSFTRHQYVSLVRLAHALMGRYPVITPDRFIGHQHIAPLRKTDPGPSFDWQYFKQLLLANPGPV</sequence>
<accession>A0AA42CT86</accession>
<dbReference type="Proteomes" id="UP001165678">
    <property type="component" value="Unassembled WGS sequence"/>
</dbReference>
<evidence type="ECO:0000256" key="11">
    <source>
        <dbReference type="ARBA" id="ARBA00039257"/>
    </source>
</evidence>
<dbReference type="EMBL" id="JAPIVE010000001">
    <property type="protein sequence ID" value="MCX2522816.1"/>
    <property type="molecule type" value="Genomic_DNA"/>
</dbReference>
<dbReference type="NCBIfam" id="NF008758">
    <property type="entry name" value="PRK11789.1"/>
    <property type="match status" value="1"/>
</dbReference>
<keyword evidence="9" id="KW-0862">Zinc</keyword>
<dbReference type="GO" id="GO:0009253">
    <property type="term" value="P:peptidoglycan catabolic process"/>
    <property type="evidence" value="ECO:0007669"/>
    <property type="project" value="InterPro"/>
</dbReference>
<evidence type="ECO:0000256" key="10">
    <source>
        <dbReference type="ARBA" id="ARBA00023316"/>
    </source>
</evidence>
<dbReference type="EC" id="3.5.1.28" evidence="5"/>
<keyword evidence="8 14" id="KW-0378">Hydrolase</keyword>
<comment type="caution">
    <text evidence="14">The sequence shown here is derived from an EMBL/GenBank/DDBJ whole genome shotgun (WGS) entry which is preliminary data.</text>
</comment>
<evidence type="ECO:0000313" key="15">
    <source>
        <dbReference type="Proteomes" id="UP001165678"/>
    </source>
</evidence>
<evidence type="ECO:0000256" key="12">
    <source>
        <dbReference type="ARBA" id="ARBA00042615"/>
    </source>
</evidence>
<gene>
    <name evidence="14" type="primary">ampD</name>
    <name evidence="14" type="ORF">OQ287_01005</name>
</gene>
<reference evidence="14" key="1">
    <citation type="submission" date="2022-11" db="EMBL/GenBank/DDBJ databases">
        <title>Larsenimonas rhizosphaerae sp. nov., isolated from a tidal mudflat.</title>
        <authorList>
            <person name="Lee S.D."/>
            <person name="Kim I.S."/>
        </authorList>
    </citation>
    <scope>NUCLEOTIDE SEQUENCE</scope>
    <source>
        <strain evidence="14">GH2-1</strain>
    </source>
</reference>
<dbReference type="InterPro" id="IPR002502">
    <property type="entry name" value="Amidase_domain"/>
</dbReference>
<dbReference type="GO" id="GO:0071555">
    <property type="term" value="P:cell wall organization"/>
    <property type="evidence" value="ECO:0007669"/>
    <property type="project" value="UniProtKB-KW"/>
</dbReference>
<evidence type="ECO:0000256" key="8">
    <source>
        <dbReference type="ARBA" id="ARBA00022801"/>
    </source>
</evidence>
<proteinExistence type="inferred from homology"/>
<evidence type="ECO:0000313" key="14">
    <source>
        <dbReference type="EMBL" id="MCX2522816.1"/>
    </source>
</evidence>
<dbReference type="InterPro" id="IPR051206">
    <property type="entry name" value="NAMLAA_amidase_2"/>
</dbReference>
<dbReference type="Pfam" id="PF01510">
    <property type="entry name" value="Amidase_2"/>
    <property type="match status" value="1"/>
</dbReference>
<dbReference type="GO" id="GO:0008745">
    <property type="term" value="F:N-acetylmuramoyl-L-alanine amidase activity"/>
    <property type="evidence" value="ECO:0007669"/>
    <property type="project" value="UniProtKB-EC"/>
</dbReference>
<dbReference type="GO" id="GO:0046872">
    <property type="term" value="F:metal ion binding"/>
    <property type="evidence" value="ECO:0007669"/>
    <property type="project" value="UniProtKB-KW"/>
</dbReference>
<keyword evidence="15" id="KW-1185">Reference proteome</keyword>
<dbReference type="SUPFAM" id="SSF55846">
    <property type="entry name" value="N-acetylmuramoyl-L-alanine amidase-like"/>
    <property type="match status" value="1"/>
</dbReference>
<dbReference type="PANTHER" id="PTHR30417">
    <property type="entry name" value="N-ACETYLMURAMOYL-L-ALANINE AMIDASE AMID"/>
    <property type="match status" value="1"/>
</dbReference>
<dbReference type="CDD" id="cd06583">
    <property type="entry name" value="PGRP"/>
    <property type="match status" value="1"/>
</dbReference>
<comment type="similarity">
    <text evidence="4">Belongs to the N-acetylmuramoyl-L-alanine amidase 2 family.</text>
</comment>
<evidence type="ECO:0000256" key="1">
    <source>
        <dbReference type="ARBA" id="ARBA00001561"/>
    </source>
</evidence>
<name>A0AA42CT86_9GAMM</name>
<dbReference type="GO" id="GO:0009254">
    <property type="term" value="P:peptidoglycan turnover"/>
    <property type="evidence" value="ECO:0007669"/>
    <property type="project" value="TreeGrafter"/>
</dbReference>
<keyword evidence="6" id="KW-0963">Cytoplasm</keyword>
<evidence type="ECO:0000256" key="2">
    <source>
        <dbReference type="ARBA" id="ARBA00001947"/>
    </source>
</evidence>